<name>A0A5C1ACW4_9BACT</name>
<accession>A0A5C1ACW4</accession>
<organism evidence="1 2">
    <name type="scientific">Limnoglobus roseus</name>
    <dbReference type="NCBI Taxonomy" id="2598579"/>
    <lineage>
        <taxon>Bacteria</taxon>
        <taxon>Pseudomonadati</taxon>
        <taxon>Planctomycetota</taxon>
        <taxon>Planctomycetia</taxon>
        <taxon>Gemmatales</taxon>
        <taxon>Gemmataceae</taxon>
        <taxon>Limnoglobus</taxon>
    </lineage>
</organism>
<proteinExistence type="predicted"/>
<keyword evidence="2" id="KW-1185">Reference proteome</keyword>
<evidence type="ECO:0000313" key="1">
    <source>
        <dbReference type="EMBL" id="QEL16540.1"/>
    </source>
</evidence>
<gene>
    <name evidence="1" type="ORF">PX52LOC_03500</name>
</gene>
<dbReference type="EMBL" id="CP042425">
    <property type="protein sequence ID" value="QEL16540.1"/>
    <property type="molecule type" value="Genomic_DNA"/>
</dbReference>
<dbReference type="Proteomes" id="UP000324974">
    <property type="component" value="Chromosome"/>
</dbReference>
<reference evidence="2" key="1">
    <citation type="submission" date="2019-08" db="EMBL/GenBank/DDBJ databases">
        <title>Limnoglobus roseus gen. nov., sp. nov., a novel freshwater planctomycete with a giant genome from the family Gemmataceae.</title>
        <authorList>
            <person name="Kulichevskaya I.S."/>
            <person name="Naumoff D.G."/>
            <person name="Miroshnikov K."/>
            <person name="Ivanova A."/>
            <person name="Philippov D.A."/>
            <person name="Hakobyan A."/>
            <person name="Rijpstra I.C."/>
            <person name="Sinninghe Damste J.S."/>
            <person name="Liesack W."/>
            <person name="Dedysh S.N."/>
        </authorList>
    </citation>
    <scope>NUCLEOTIDE SEQUENCE [LARGE SCALE GENOMIC DNA]</scope>
    <source>
        <strain evidence="2">PX52</strain>
    </source>
</reference>
<dbReference type="AlphaFoldDB" id="A0A5C1ACW4"/>
<evidence type="ECO:0000313" key="2">
    <source>
        <dbReference type="Proteomes" id="UP000324974"/>
    </source>
</evidence>
<sequence>MKKVNPELRQRIYELVNEFVQKVETEFQGESEDCVFPLMFRFFDLANQAYKDGKK</sequence>
<protein>
    <submittedName>
        <fullName evidence="1">Uncharacterized protein</fullName>
    </submittedName>
</protein>
<dbReference type="KEGG" id="lrs:PX52LOC_03500"/>